<name>A0A1T4Y193_9BACL</name>
<dbReference type="AlphaFoldDB" id="A0A1T4Y193"/>
<evidence type="ECO:0000259" key="2">
    <source>
        <dbReference type="PROSITE" id="PS51371"/>
    </source>
</evidence>
<dbReference type="PROSITE" id="PS51371">
    <property type="entry name" value="CBS"/>
    <property type="match status" value="1"/>
</dbReference>
<keyword evidence="4" id="KW-1185">Reference proteome</keyword>
<sequence>MTPKNSDRFIVAYNRIDKSLVKLTGMPNHFSFSRRIDKAKEKNALIRHYEEELREFGSLRNAIIHNRTGLNYAIAEPHDVIVEMIEMIEKKLSNPMTVKDLFSRKVHTLQAKESLATGLKMVREKKFNQIPIYQKGRFIGLITANGIMNWLADQKHEDISREIPTLYDVYNHEKRKNTYRFVKSTLSVYEAEEFFKKSILRGNRLEALLITEHGGKDEKLIGIITPLDLLKLD</sequence>
<dbReference type="InterPro" id="IPR000644">
    <property type="entry name" value="CBS_dom"/>
</dbReference>
<evidence type="ECO:0000313" key="3">
    <source>
        <dbReference type="EMBL" id="SKA95081.1"/>
    </source>
</evidence>
<dbReference type="InterPro" id="IPR046342">
    <property type="entry name" value="CBS_dom_sf"/>
</dbReference>
<protein>
    <submittedName>
        <fullName evidence="3">CBS domain-containing protein</fullName>
    </submittedName>
</protein>
<proteinExistence type="predicted"/>
<dbReference type="Proteomes" id="UP000190042">
    <property type="component" value="Unassembled WGS sequence"/>
</dbReference>
<evidence type="ECO:0000256" key="1">
    <source>
        <dbReference type="PROSITE-ProRule" id="PRU00703"/>
    </source>
</evidence>
<dbReference type="RefSeq" id="WP_078817172.1">
    <property type="nucleotide sequence ID" value="NZ_FUYJ01000002.1"/>
</dbReference>
<feature type="domain" description="CBS" evidence="2">
    <location>
        <begin position="102"/>
        <end position="159"/>
    </location>
</feature>
<gene>
    <name evidence="3" type="ORF">SAMN04244570_1538</name>
</gene>
<dbReference type="SUPFAM" id="SSF54631">
    <property type="entry name" value="CBS-domain pair"/>
    <property type="match status" value="1"/>
</dbReference>
<reference evidence="4" key="1">
    <citation type="submission" date="2017-02" db="EMBL/GenBank/DDBJ databases">
        <authorList>
            <person name="Varghese N."/>
            <person name="Submissions S."/>
        </authorList>
    </citation>
    <scope>NUCLEOTIDE SEQUENCE [LARGE SCALE GENOMIC DNA]</scope>
    <source>
        <strain evidence="4">DSM 23966</strain>
    </source>
</reference>
<keyword evidence="1" id="KW-0129">CBS domain</keyword>
<dbReference type="EMBL" id="FUYJ01000002">
    <property type="protein sequence ID" value="SKA95081.1"/>
    <property type="molecule type" value="Genomic_DNA"/>
</dbReference>
<dbReference type="Gene3D" id="3.10.580.10">
    <property type="entry name" value="CBS-domain"/>
    <property type="match status" value="1"/>
</dbReference>
<evidence type="ECO:0000313" key="4">
    <source>
        <dbReference type="Proteomes" id="UP000190042"/>
    </source>
</evidence>
<dbReference type="Pfam" id="PF00571">
    <property type="entry name" value="CBS"/>
    <property type="match status" value="1"/>
</dbReference>
<accession>A0A1T4Y193</accession>
<organism evidence="3 4">
    <name type="scientific">Sporosarcina newyorkensis</name>
    <dbReference type="NCBI Taxonomy" id="759851"/>
    <lineage>
        <taxon>Bacteria</taxon>
        <taxon>Bacillati</taxon>
        <taxon>Bacillota</taxon>
        <taxon>Bacilli</taxon>
        <taxon>Bacillales</taxon>
        <taxon>Caryophanaceae</taxon>
        <taxon>Sporosarcina</taxon>
    </lineage>
</organism>